<sequence>MIARDEYDIFGTFYTSVETPETGYDIAESGLPLEAHKALARWAHKYKVSDDDPVYAAILAVKIAVDAAVSGGIAADLVHADLAGIPALMQKSILDASKDLEGDLRKILTVTGGEWIMNLQMLVNQSALAGANKLRAAALSLNSDLQELIDKRKDDGINEWAAAAQQAGLHAAQSIMYRKLVTSSAMVIALVLFTLCIGAALGITACLGFGLVQKIDARMYVIKSVAAGYSIQADPDRAGYLLMTPHR</sequence>
<protein>
    <submittedName>
        <fullName evidence="2">Uncharacterized protein</fullName>
    </submittedName>
</protein>
<comment type="caution">
    <text evidence="2">The sequence shown here is derived from an EMBL/GenBank/DDBJ whole genome shotgun (WGS) entry which is preliminary data.</text>
</comment>
<evidence type="ECO:0000256" key="1">
    <source>
        <dbReference type="SAM" id="Phobius"/>
    </source>
</evidence>
<evidence type="ECO:0000313" key="2">
    <source>
        <dbReference type="EMBL" id="RNF59649.1"/>
    </source>
</evidence>
<proteinExistence type="predicted"/>
<accession>A0A3M8QTN5</accession>
<feature type="transmembrane region" description="Helical" evidence="1">
    <location>
        <begin position="185"/>
        <end position="212"/>
    </location>
</feature>
<dbReference type="OrthoDB" id="10018640at2"/>
<dbReference type="AlphaFoldDB" id="A0A3M8QTN5"/>
<gene>
    <name evidence="2" type="ORF">EC580_10710</name>
</gene>
<dbReference type="EMBL" id="RIZI01000182">
    <property type="protein sequence ID" value="RNF59649.1"/>
    <property type="molecule type" value="Genomic_DNA"/>
</dbReference>
<name>A0A3M8QTN5_9PROT</name>
<keyword evidence="1" id="KW-0812">Transmembrane</keyword>
<reference evidence="2" key="1">
    <citation type="submission" date="2018-10" db="EMBL/GenBank/DDBJ databases">
        <title>Acidithiobacillus sulfuriphilus sp. nov.: an extremely acidophilic sulfur-oxidizing chemolithotroph isolated from a neutral pH environment.</title>
        <authorList>
            <person name="Falagan C."/>
            <person name="Moya-Beltran A."/>
            <person name="Quatrini R."/>
            <person name="Johnson D.B."/>
        </authorList>
    </citation>
    <scope>NUCLEOTIDE SEQUENCE [LARGE SCALE GENOMIC DNA]</scope>
    <source>
        <strain evidence="2">CJ-2</strain>
    </source>
</reference>
<organism evidence="2">
    <name type="scientific">Acidithiobacillus sulfuriphilus</name>
    <dbReference type="NCBI Taxonomy" id="1867749"/>
    <lineage>
        <taxon>Bacteria</taxon>
        <taxon>Pseudomonadati</taxon>
        <taxon>Pseudomonadota</taxon>
        <taxon>Acidithiobacillia</taxon>
        <taxon>Acidithiobacillales</taxon>
        <taxon>Acidithiobacillaceae</taxon>
        <taxon>Acidithiobacillus</taxon>
    </lineage>
</organism>
<dbReference type="RefSeq" id="WP_123104902.1">
    <property type="nucleotide sequence ID" value="NZ_CP127527.1"/>
</dbReference>
<keyword evidence="1" id="KW-0472">Membrane</keyword>
<keyword evidence="1" id="KW-1133">Transmembrane helix</keyword>